<reference evidence="2" key="1">
    <citation type="journal article" date="2021" name="PeerJ">
        <title>Extensive microbial diversity within the chicken gut microbiome revealed by metagenomics and culture.</title>
        <authorList>
            <person name="Gilroy R."/>
            <person name="Ravi A."/>
            <person name="Getino M."/>
            <person name="Pursley I."/>
            <person name="Horton D.L."/>
            <person name="Alikhan N.F."/>
            <person name="Baker D."/>
            <person name="Gharbi K."/>
            <person name="Hall N."/>
            <person name="Watson M."/>
            <person name="Adriaenssens E.M."/>
            <person name="Foster-Nyarko E."/>
            <person name="Jarju S."/>
            <person name="Secka A."/>
            <person name="Antonio M."/>
            <person name="Oren A."/>
            <person name="Chaudhuri R.R."/>
            <person name="La Ragione R."/>
            <person name="Hildebrand F."/>
            <person name="Pallen M.J."/>
        </authorList>
    </citation>
    <scope>NUCLEOTIDE SEQUENCE</scope>
    <source>
        <strain evidence="2">5134</strain>
    </source>
</reference>
<dbReference type="PANTHER" id="PTHR35867">
    <property type="entry name" value="PROTEIN RSEC"/>
    <property type="match status" value="1"/>
</dbReference>
<feature type="transmembrane region" description="Helical" evidence="1">
    <location>
        <begin position="106"/>
        <end position="125"/>
    </location>
</feature>
<dbReference type="PANTHER" id="PTHR35867:SF1">
    <property type="entry name" value="PROTEIN RSEC"/>
    <property type="match status" value="1"/>
</dbReference>
<gene>
    <name evidence="2" type="ORF">H9828_04990</name>
</gene>
<reference evidence="2" key="2">
    <citation type="submission" date="2021-04" db="EMBL/GenBank/DDBJ databases">
        <authorList>
            <person name="Gilroy R."/>
        </authorList>
    </citation>
    <scope>NUCLEOTIDE SEQUENCE</scope>
    <source>
        <strain evidence="2">5134</strain>
    </source>
</reference>
<sequence>MEPELIEHEGVVVSAEKGVVQVKITSRSACGACKARQACGMAEAQEKIVVVPTPRAADFLPGEVVSVGVRKKAGRIAVLLAYGGALVVLLAALVLAVVLLGASDGVGVLVALGSVVIYYLLLWICRRKIEHTIQFTITKI</sequence>
<keyword evidence="1" id="KW-1133">Transmembrane helix</keyword>
<keyword evidence="1" id="KW-0472">Membrane</keyword>
<dbReference type="AlphaFoldDB" id="A0A9D1YZR3"/>
<keyword evidence="1" id="KW-0812">Transmembrane</keyword>
<dbReference type="Pfam" id="PF04246">
    <property type="entry name" value="RseC_MucC"/>
    <property type="match status" value="1"/>
</dbReference>
<evidence type="ECO:0000313" key="3">
    <source>
        <dbReference type="Proteomes" id="UP000886844"/>
    </source>
</evidence>
<evidence type="ECO:0000256" key="1">
    <source>
        <dbReference type="SAM" id="Phobius"/>
    </source>
</evidence>
<protein>
    <submittedName>
        <fullName evidence="2">SoxR reducing system RseC family protein</fullName>
    </submittedName>
</protein>
<name>A0A9D1YZR3_9BACT</name>
<proteinExistence type="predicted"/>
<dbReference type="InterPro" id="IPR007359">
    <property type="entry name" value="SigmaE_reg_RseC_MucC"/>
</dbReference>
<dbReference type="EMBL" id="DXDA01000042">
    <property type="protein sequence ID" value="HIY68752.1"/>
    <property type="molecule type" value="Genomic_DNA"/>
</dbReference>
<accession>A0A9D1YZR3</accession>
<evidence type="ECO:0000313" key="2">
    <source>
        <dbReference type="EMBL" id="HIY68752.1"/>
    </source>
</evidence>
<comment type="caution">
    <text evidence="2">The sequence shown here is derived from an EMBL/GenBank/DDBJ whole genome shotgun (WGS) entry which is preliminary data.</text>
</comment>
<dbReference type="Proteomes" id="UP000886844">
    <property type="component" value="Unassembled WGS sequence"/>
</dbReference>
<organism evidence="2 3">
    <name type="scientific">Candidatus Alistipes intestinigallinarum</name>
    <dbReference type="NCBI Taxonomy" id="2838440"/>
    <lineage>
        <taxon>Bacteria</taxon>
        <taxon>Pseudomonadati</taxon>
        <taxon>Bacteroidota</taxon>
        <taxon>Bacteroidia</taxon>
        <taxon>Bacteroidales</taxon>
        <taxon>Rikenellaceae</taxon>
        <taxon>Alistipes</taxon>
    </lineage>
</organism>
<feature type="transmembrane region" description="Helical" evidence="1">
    <location>
        <begin position="76"/>
        <end position="100"/>
    </location>
</feature>